<dbReference type="InterPro" id="IPR003660">
    <property type="entry name" value="HAMP_dom"/>
</dbReference>
<dbReference type="GO" id="GO:0016020">
    <property type="term" value="C:membrane"/>
    <property type="evidence" value="ECO:0007669"/>
    <property type="project" value="UniProtKB-SubCell"/>
</dbReference>
<name>A0A7X0JJ64_9HYPH</name>
<keyword evidence="4" id="KW-0807">Transducer</keyword>
<keyword evidence="6" id="KW-1133">Transmembrane helix</keyword>
<dbReference type="Proteomes" id="UP000585437">
    <property type="component" value="Unassembled WGS sequence"/>
</dbReference>
<evidence type="ECO:0000256" key="2">
    <source>
        <dbReference type="ARBA" id="ARBA00022500"/>
    </source>
</evidence>
<keyword evidence="2" id="KW-0145">Chemotaxis</keyword>
<feature type="domain" description="HAMP" evidence="8">
    <location>
        <begin position="294"/>
        <end position="346"/>
    </location>
</feature>
<dbReference type="SUPFAM" id="SSF158472">
    <property type="entry name" value="HAMP domain-like"/>
    <property type="match status" value="1"/>
</dbReference>
<dbReference type="RefSeq" id="WP_184654019.1">
    <property type="nucleotide sequence ID" value="NZ_JACHBU010000002.1"/>
</dbReference>
<comment type="subcellular location">
    <subcellularLocation>
        <location evidence="1">Membrane</location>
    </subcellularLocation>
</comment>
<evidence type="ECO:0000256" key="4">
    <source>
        <dbReference type="PROSITE-ProRule" id="PRU00284"/>
    </source>
</evidence>
<dbReference type="InterPro" id="IPR004090">
    <property type="entry name" value="Chemotax_Me-accpt_rcpt"/>
</dbReference>
<dbReference type="InterPro" id="IPR051310">
    <property type="entry name" value="MCP_chemotaxis"/>
</dbReference>
<organism evidence="9 10">
    <name type="scientific">Rhizobium soli</name>
    <dbReference type="NCBI Taxonomy" id="424798"/>
    <lineage>
        <taxon>Bacteria</taxon>
        <taxon>Pseudomonadati</taxon>
        <taxon>Pseudomonadota</taxon>
        <taxon>Alphaproteobacteria</taxon>
        <taxon>Hyphomicrobiales</taxon>
        <taxon>Rhizobiaceae</taxon>
        <taxon>Rhizobium/Agrobacterium group</taxon>
        <taxon>Rhizobium</taxon>
    </lineage>
</organism>
<evidence type="ECO:0000259" key="7">
    <source>
        <dbReference type="PROSITE" id="PS50111"/>
    </source>
</evidence>
<dbReference type="Gene3D" id="1.10.287.950">
    <property type="entry name" value="Methyl-accepting chemotaxis protein"/>
    <property type="match status" value="1"/>
</dbReference>
<dbReference type="CDD" id="cd06225">
    <property type="entry name" value="HAMP"/>
    <property type="match status" value="1"/>
</dbReference>
<sequence>MKHVSLIGKFLTLMSFFGIFVVATAFYSSNSIRTLDSEYGGLLQQESLATLAIARANRYMQTGHAAAGDLLVSRTDEENASNLAAFEKAKSSFGGWMDKAMAALPANAKLAPIKAEGLSVLNDACGPVVQAAAQATDEAAVLASQEAFMRDCKPKFAAVTEKLTVVTDEVMTAANQESENLSASAKTTIYATFGAVIGGLALVLVAGLFLIRAWLARPIQHLQRTMLTLANGDLSALVAGADRRDEVGSMAKALQVFKDNALRSKEMEHEAELNRTTQEADRVRNAESERQRSEAMAEATNGLAEGLKRLSAGDLTFQLDRAFAADFEGLRADFNDSVAKLRDTLHSVANATNAIDGGSRELSQSAGDLSKRTEQQAASLEETAAALDQITANVSTSTSRTEEARSMAIEANQSAAQSGAVVAKAVDAMQRIEQSSSQISNIIGVIDEIAFQTNLLALNAGVEAARAGEAGKGFAVVAQEVRELAQRSAQAAKEIKDLIRNSASEVKNGVELVSATGTALQVIQNHVVAINSQLDAIATSAKEQSVGLSEVNVAVNQMDQVTQQNAAMVEEATAASAALAQEAQRLRELVGRFNTEGDRGMSASVRVADHATARATPSPARTLAKKVASAFGSLAPAASNWEEF</sequence>
<dbReference type="PROSITE" id="PS50885">
    <property type="entry name" value="HAMP"/>
    <property type="match status" value="2"/>
</dbReference>
<gene>
    <name evidence="9" type="ORF">F4695_000958</name>
</gene>
<proteinExistence type="inferred from homology"/>
<dbReference type="Gene3D" id="6.10.340.10">
    <property type="match status" value="1"/>
</dbReference>
<dbReference type="AlphaFoldDB" id="A0A7X0JJ64"/>
<dbReference type="PANTHER" id="PTHR43531">
    <property type="entry name" value="PROTEIN ICFG"/>
    <property type="match status" value="1"/>
</dbReference>
<feature type="transmembrane region" description="Helical" evidence="6">
    <location>
        <begin position="189"/>
        <end position="215"/>
    </location>
</feature>
<dbReference type="FunFam" id="1.10.287.950:FF:000001">
    <property type="entry name" value="Methyl-accepting chemotaxis sensory transducer"/>
    <property type="match status" value="1"/>
</dbReference>
<evidence type="ECO:0000259" key="8">
    <source>
        <dbReference type="PROSITE" id="PS50885"/>
    </source>
</evidence>
<feature type="transmembrane region" description="Helical" evidence="6">
    <location>
        <begin position="6"/>
        <end position="27"/>
    </location>
</feature>
<dbReference type="GO" id="GO:0004888">
    <property type="term" value="F:transmembrane signaling receptor activity"/>
    <property type="evidence" value="ECO:0007669"/>
    <property type="project" value="InterPro"/>
</dbReference>
<evidence type="ECO:0000313" key="10">
    <source>
        <dbReference type="Proteomes" id="UP000585437"/>
    </source>
</evidence>
<reference evidence="9 10" key="1">
    <citation type="submission" date="2020-08" db="EMBL/GenBank/DDBJ databases">
        <title>The Agave Microbiome: Exploring the role of microbial communities in plant adaptations to desert environments.</title>
        <authorList>
            <person name="Partida-Martinez L.P."/>
        </authorList>
    </citation>
    <scope>NUCLEOTIDE SEQUENCE [LARGE SCALE GENOMIC DNA]</scope>
    <source>
        <strain evidence="9 10">AS3.12</strain>
    </source>
</reference>
<accession>A0A7X0JJ64</accession>
<dbReference type="PANTHER" id="PTHR43531:SF11">
    <property type="entry name" value="METHYL-ACCEPTING CHEMOTAXIS PROTEIN 3"/>
    <property type="match status" value="1"/>
</dbReference>
<evidence type="ECO:0000256" key="6">
    <source>
        <dbReference type="SAM" id="Phobius"/>
    </source>
</evidence>
<dbReference type="PROSITE" id="PS50111">
    <property type="entry name" value="CHEMOTAXIS_TRANSDUC_2"/>
    <property type="match status" value="1"/>
</dbReference>
<dbReference type="GO" id="GO:0007165">
    <property type="term" value="P:signal transduction"/>
    <property type="evidence" value="ECO:0007669"/>
    <property type="project" value="UniProtKB-KW"/>
</dbReference>
<dbReference type="SMART" id="SM00304">
    <property type="entry name" value="HAMP"/>
    <property type="match status" value="2"/>
</dbReference>
<evidence type="ECO:0000313" key="9">
    <source>
        <dbReference type="EMBL" id="MBB6507626.1"/>
    </source>
</evidence>
<evidence type="ECO:0000256" key="1">
    <source>
        <dbReference type="ARBA" id="ARBA00004370"/>
    </source>
</evidence>
<dbReference type="GO" id="GO:0006935">
    <property type="term" value="P:chemotaxis"/>
    <property type="evidence" value="ECO:0007669"/>
    <property type="project" value="UniProtKB-KW"/>
</dbReference>
<dbReference type="Pfam" id="PF00015">
    <property type="entry name" value="MCPsignal"/>
    <property type="match status" value="1"/>
</dbReference>
<comment type="caution">
    <text evidence="9">The sequence shown here is derived from an EMBL/GenBank/DDBJ whole genome shotgun (WGS) entry which is preliminary data.</text>
</comment>
<evidence type="ECO:0000256" key="5">
    <source>
        <dbReference type="SAM" id="MobiDB-lite"/>
    </source>
</evidence>
<feature type="domain" description="Methyl-accepting transducer" evidence="7">
    <location>
        <begin position="351"/>
        <end position="580"/>
    </location>
</feature>
<dbReference type="SMART" id="SM00283">
    <property type="entry name" value="MA"/>
    <property type="match status" value="1"/>
</dbReference>
<comment type="similarity">
    <text evidence="3">Belongs to the methyl-accepting chemotaxis (MCP) protein family.</text>
</comment>
<feature type="region of interest" description="Disordered" evidence="5">
    <location>
        <begin position="268"/>
        <end position="294"/>
    </location>
</feature>
<keyword evidence="6" id="KW-0472">Membrane</keyword>
<protein>
    <submittedName>
        <fullName evidence="9">Methyl-accepting chemotaxis protein</fullName>
    </submittedName>
</protein>
<evidence type="ECO:0000256" key="3">
    <source>
        <dbReference type="ARBA" id="ARBA00029447"/>
    </source>
</evidence>
<feature type="domain" description="HAMP" evidence="8">
    <location>
        <begin position="213"/>
        <end position="266"/>
    </location>
</feature>
<dbReference type="EMBL" id="JACHBU010000002">
    <property type="protein sequence ID" value="MBB6507626.1"/>
    <property type="molecule type" value="Genomic_DNA"/>
</dbReference>
<keyword evidence="10" id="KW-1185">Reference proteome</keyword>
<dbReference type="Pfam" id="PF00672">
    <property type="entry name" value="HAMP"/>
    <property type="match status" value="1"/>
</dbReference>
<keyword evidence="6" id="KW-0812">Transmembrane</keyword>
<dbReference type="SUPFAM" id="SSF58104">
    <property type="entry name" value="Methyl-accepting chemotaxis protein (MCP) signaling domain"/>
    <property type="match status" value="1"/>
</dbReference>
<dbReference type="CDD" id="cd11386">
    <property type="entry name" value="MCP_signal"/>
    <property type="match status" value="1"/>
</dbReference>
<dbReference type="PRINTS" id="PR00260">
    <property type="entry name" value="CHEMTRNSDUCR"/>
</dbReference>
<dbReference type="InterPro" id="IPR004089">
    <property type="entry name" value="MCPsignal_dom"/>
</dbReference>